<dbReference type="CDD" id="cd01043">
    <property type="entry name" value="DPS"/>
    <property type="match status" value="1"/>
</dbReference>
<dbReference type="KEGG" id="nha:Nham_0913"/>
<evidence type="ECO:0000313" key="4">
    <source>
        <dbReference type="EMBL" id="ABE61771.1"/>
    </source>
</evidence>
<keyword evidence="6" id="KW-1185">Reference proteome</keyword>
<comment type="similarity">
    <text evidence="1 2">Belongs to the Dps family.</text>
</comment>
<dbReference type="EMBL" id="CP000320">
    <property type="protein sequence ID" value="ABE64733.1"/>
    <property type="molecule type" value="Genomic_DNA"/>
</dbReference>
<keyword evidence="5" id="KW-0614">Plasmid</keyword>
<reference evidence="5" key="3">
    <citation type="submission" date="2006-03" db="EMBL/GenBank/DDBJ databases">
        <title>Complete sequence of Plasmid1 of Nitrobacter hamburgensis X14.</title>
        <authorList>
            <consortium name="US DOE Joint Genome Institute"/>
            <person name="Copeland A."/>
            <person name="Lucas S."/>
            <person name="Lapidus A."/>
            <person name="Barry K."/>
            <person name="Detter J.C."/>
            <person name="Glavina del Rio T."/>
            <person name="Hammon N."/>
            <person name="Israni S."/>
            <person name="Dalin E."/>
            <person name="Tice H."/>
            <person name="Pitluck S."/>
            <person name="Chain P."/>
            <person name="Malfatti S."/>
            <person name="Shin M."/>
            <person name="Vergez L."/>
            <person name="Schmutz J."/>
            <person name="Larimer F."/>
            <person name="Land M."/>
            <person name="Hauser L."/>
            <person name="Kyrpides N."/>
            <person name="Ivanova N."/>
            <person name="Ward B."/>
            <person name="Arp D."/>
            <person name="Klotz M."/>
            <person name="Stein L."/>
            <person name="O'Mullan G."/>
            <person name="Starkenburg S."/>
            <person name="Sayavedra L."/>
            <person name="Poret-Peterson A.T."/>
            <person name="Gentry M.E."/>
            <person name="Bruce D."/>
            <person name="Richardson P."/>
        </authorList>
    </citation>
    <scope>NUCLEOTIDE SEQUENCE</scope>
    <source>
        <strain evidence="5">X14</strain>
        <plasmid evidence="5">1</plasmid>
    </source>
</reference>
<dbReference type="OrthoDB" id="9797687at2"/>
<dbReference type="RefSeq" id="WP_011505002.1">
    <property type="nucleotide sequence ID" value="NC_007959.1"/>
</dbReference>
<dbReference type="eggNOG" id="COG0783">
    <property type="taxonomic scope" value="Bacteria"/>
</dbReference>
<reference evidence="4 6" key="1">
    <citation type="submission" date="2006-03" db="EMBL/GenBank/DDBJ databases">
        <title>Complete sequence of chromosome of Nitrobacter hamburgensis X14.</title>
        <authorList>
            <consortium name="US DOE Joint Genome Institute"/>
            <person name="Copeland A."/>
            <person name="Lucas S."/>
            <person name="Lapidus A."/>
            <person name="Barry K."/>
            <person name="Detter J.C."/>
            <person name="Glavina del Rio T."/>
            <person name="Hammon N."/>
            <person name="Israni S."/>
            <person name="Dalin E."/>
            <person name="Tice H."/>
            <person name="Pitluck S."/>
            <person name="Chain P."/>
            <person name="Malfatti S."/>
            <person name="Shin M."/>
            <person name="Vergez L."/>
            <person name="Schmutz J."/>
            <person name="Larimer F."/>
            <person name="Land M."/>
            <person name="Hauser L."/>
            <person name="Kyrpides N."/>
            <person name="Ivanova N."/>
            <person name="Ward B."/>
            <person name="Arp D."/>
            <person name="Klotz M."/>
            <person name="Stein L."/>
            <person name="O'Mullan G."/>
            <person name="Starkenburg S."/>
            <person name="Sayavedra L."/>
            <person name="Poret-Peterson A.T."/>
            <person name="Gentry M.E."/>
            <person name="Bruce D."/>
            <person name="Richardson P."/>
        </authorList>
    </citation>
    <scope>NUCLEOTIDE SEQUENCE [LARGE SCALE GENOMIC DNA]</scope>
    <source>
        <strain evidence="6">DSM 10229 / NCIMB 13809 / X14</strain>
        <strain evidence="4">X14</strain>
    </source>
</reference>
<dbReference type="InterPro" id="IPR012347">
    <property type="entry name" value="Ferritin-like"/>
</dbReference>
<geneLocation type="plasmid" evidence="5">
    <name>1</name>
</geneLocation>
<evidence type="ECO:0000313" key="5">
    <source>
        <dbReference type="EMBL" id="ABE64733.1"/>
    </source>
</evidence>
<protein>
    <submittedName>
        <fullName evidence="5">Ferritin and Dps</fullName>
    </submittedName>
</protein>
<gene>
    <name evidence="4" type="ordered locus">Nham_0913</name>
    <name evidence="5" type="ordered locus">Nham_4078</name>
</gene>
<dbReference type="InterPro" id="IPR023188">
    <property type="entry name" value="DPS_DNA-bd_CS"/>
</dbReference>
<dbReference type="GO" id="GO:0016722">
    <property type="term" value="F:oxidoreductase activity, acting on metal ions"/>
    <property type="evidence" value="ECO:0007669"/>
    <property type="project" value="InterPro"/>
</dbReference>
<evidence type="ECO:0000259" key="3">
    <source>
        <dbReference type="Pfam" id="PF00210"/>
    </source>
</evidence>
<dbReference type="GO" id="GO:0008199">
    <property type="term" value="F:ferric iron binding"/>
    <property type="evidence" value="ECO:0007669"/>
    <property type="project" value="InterPro"/>
</dbReference>
<dbReference type="PANTHER" id="PTHR42932">
    <property type="entry name" value="GENERAL STRESS PROTEIN 20U"/>
    <property type="match status" value="1"/>
</dbReference>
<name>Q1QGB4_NITHX</name>
<evidence type="ECO:0000256" key="1">
    <source>
        <dbReference type="ARBA" id="ARBA00009497"/>
    </source>
</evidence>
<dbReference type="HOGENOM" id="CLU_098183_2_1_5"/>
<dbReference type="Proteomes" id="UP000001953">
    <property type="component" value="Plasmid 1"/>
</dbReference>
<dbReference type="InterPro" id="IPR002177">
    <property type="entry name" value="DPS_DNA-bd"/>
</dbReference>
<dbReference type="KEGG" id="nha:Nham_4078"/>
<dbReference type="Proteomes" id="UP000001953">
    <property type="component" value="Chromosome"/>
</dbReference>
<dbReference type="PIRSF" id="PIRSF005900">
    <property type="entry name" value="Dps"/>
    <property type="match status" value="1"/>
</dbReference>
<reference evidence="6" key="2">
    <citation type="submission" date="2006-03" db="EMBL/GenBank/DDBJ databases">
        <title>Complete sequence of plasmid 1 of Nitrobacter hamburgensis X14.</title>
        <authorList>
            <consortium name="US DOE Joint Genome Institute"/>
            <person name="Copeland A."/>
            <person name="Lucas S."/>
            <person name="Lapidus A."/>
            <person name="Barry K."/>
            <person name="Detter J.C."/>
            <person name="Glavina del Rio T."/>
            <person name="Hammon N."/>
            <person name="Israni S."/>
            <person name="Dalin E."/>
            <person name="Tice H."/>
            <person name="Pitluck S."/>
            <person name="Chain P."/>
            <person name="Malfatti S."/>
            <person name="Shin M."/>
            <person name="Vergez L."/>
            <person name="Schmutz J."/>
            <person name="Larimer F."/>
            <person name="Land M."/>
            <person name="Hauser L."/>
            <person name="Kyrpides N."/>
            <person name="Ivanova N."/>
            <person name="Ward B."/>
            <person name="Arp D."/>
            <person name="Klotz M."/>
            <person name="Stein L."/>
            <person name="O'Mullan G."/>
            <person name="Starkenburg S."/>
            <person name="Sayavedra L."/>
            <person name="Poret-Peterson A.T."/>
            <person name="Gentry M.E."/>
            <person name="Bruce D."/>
            <person name="Richardson P."/>
        </authorList>
    </citation>
    <scope>NUCLEOTIDE SEQUENCE [LARGE SCALE GENOMIC DNA]</scope>
    <source>
        <strain evidence="6">DSM 10229 / NCIMB 13809 / X14</strain>
        <plasmid evidence="6">Plasmid pNITHX1</plasmid>
    </source>
</reference>
<dbReference type="PANTHER" id="PTHR42932:SF3">
    <property type="entry name" value="DNA PROTECTION DURING STARVATION PROTEIN"/>
    <property type="match status" value="1"/>
</dbReference>
<accession>Q1QGB4</accession>
<evidence type="ECO:0000313" key="6">
    <source>
        <dbReference type="Proteomes" id="UP000001953"/>
    </source>
</evidence>
<dbReference type="PROSITE" id="PS00819">
    <property type="entry name" value="DPS_2"/>
    <property type="match status" value="1"/>
</dbReference>
<dbReference type="InterPro" id="IPR009078">
    <property type="entry name" value="Ferritin-like_SF"/>
</dbReference>
<dbReference type="InterPro" id="IPR008331">
    <property type="entry name" value="Ferritin_DPS_dom"/>
</dbReference>
<feature type="domain" description="Ferritin/DPS" evidence="3">
    <location>
        <begin position="17"/>
        <end position="156"/>
    </location>
</feature>
<dbReference type="Gene3D" id="1.20.1260.10">
    <property type="match status" value="1"/>
</dbReference>
<geneLocation type="plasmid" evidence="6">
    <name>pNITHX1</name>
</geneLocation>
<proteinExistence type="inferred from homology"/>
<dbReference type="SUPFAM" id="SSF47240">
    <property type="entry name" value="Ferritin-like"/>
    <property type="match status" value="1"/>
</dbReference>
<evidence type="ECO:0000256" key="2">
    <source>
        <dbReference type="RuleBase" id="RU003875"/>
    </source>
</evidence>
<dbReference type="PRINTS" id="PR01346">
    <property type="entry name" value="HELNAPAPROT"/>
</dbReference>
<dbReference type="AlphaFoldDB" id="Q1QGB4"/>
<sequence>MPSPYINDQAARAKTAALLGRLLADSYIIYVKTQGFHWNVVGPQFEPLHTLFQDQYTELAQAIDEIAERIRALGVKAPGSFAEFQTLTSIGEEADAPAADAMISQLLSDHTTASRTALQVVTEAGTQGDVATADLATQRVTQHEKTAWMLSSLLQRSK</sequence>
<organism evidence="5 6">
    <name type="scientific">Nitrobacter hamburgensis (strain DSM 10229 / NCIMB 13809 / X14)</name>
    <dbReference type="NCBI Taxonomy" id="323097"/>
    <lineage>
        <taxon>Bacteria</taxon>
        <taxon>Pseudomonadati</taxon>
        <taxon>Pseudomonadota</taxon>
        <taxon>Alphaproteobacteria</taxon>
        <taxon>Hyphomicrobiales</taxon>
        <taxon>Nitrobacteraceae</taxon>
        <taxon>Nitrobacter</taxon>
    </lineage>
</organism>
<dbReference type="STRING" id="323097.Nham_0913"/>
<dbReference type="EMBL" id="CP000319">
    <property type="protein sequence ID" value="ABE61771.1"/>
    <property type="molecule type" value="Genomic_DNA"/>
</dbReference>
<dbReference type="Pfam" id="PF00210">
    <property type="entry name" value="Ferritin"/>
    <property type="match status" value="1"/>
</dbReference>